<protein>
    <submittedName>
        <fullName evidence="7">Na/Pi symporter</fullName>
    </submittedName>
</protein>
<dbReference type="PANTHER" id="PTHR10010:SF46">
    <property type="entry name" value="SODIUM-DEPENDENT PHOSPHATE TRANSPORT PROTEIN 2B"/>
    <property type="match status" value="1"/>
</dbReference>
<dbReference type="NCBIfam" id="NF037997">
    <property type="entry name" value="Na_Pi_symport"/>
    <property type="match status" value="1"/>
</dbReference>
<keyword evidence="5 6" id="KW-0472">Membrane</keyword>
<dbReference type="InterPro" id="IPR003841">
    <property type="entry name" value="Na/Pi_transpt"/>
</dbReference>
<reference evidence="7 8" key="1">
    <citation type="submission" date="2024-08" db="EMBL/GenBank/DDBJ databases">
        <title>Two novel Cytobacillus novel species.</title>
        <authorList>
            <person name="Liu G."/>
        </authorList>
    </citation>
    <scope>NUCLEOTIDE SEQUENCE [LARGE SCALE GENOMIC DNA]</scope>
    <source>
        <strain evidence="7 8">FJAT-54145</strain>
    </source>
</reference>
<keyword evidence="2" id="KW-1003">Cell membrane</keyword>
<evidence type="ECO:0000256" key="2">
    <source>
        <dbReference type="ARBA" id="ARBA00022475"/>
    </source>
</evidence>
<dbReference type="RefSeq" id="WP_389363559.1">
    <property type="nucleotide sequence ID" value="NZ_JBIACK010000014.1"/>
</dbReference>
<dbReference type="Pfam" id="PF02690">
    <property type="entry name" value="Na_Pi_cotrans"/>
    <property type="match status" value="2"/>
</dbReference>
<evidence type="ECO:0000313" key="8">
    <source>
        <dbReference type="Proteomes" id="UP001601059"/>
    </source>
</evidence>
<evidence type="ECO:0000256" key="4">
    <source>
        <dbReference type="ARBA" id="ARBA00022989"/>
    </source>
</evidence>
<dbReference type="EMBL" id="JBIACK010000014">
    <property type="protein sequence ID" value="MFE8703216.1"/>
    <property type="molecule type" value="Genomic_DNA"/>
</dbReference>
<comment type="caution">
    <text evidence="7">The sequence shown here is derived from an EMBL/GenBank/DDBJ whole genome shotgun (WGS) entry which is preliminary data.</text>
</comment>
<sequence length="310" mass="33331">MFYILLFCLFILLFIFGMTILRTGLFNVSGHSLQNWLEKWTDAHWKGLLIGTFITGVLQSSSAVMVMTIGLISAGMLTFRQSIGIILGTNIGTTFTTEFITFQIDSILIPFAIVGAIFICFSHIRMKSIGLILLGISSVFTAMSGFEFLASPLAELSFIKDSIVGLNTSKLFSIVTGIILTAVIQSSSATTGIIMGFLTTNVLNISAGIGVMLGSNIGTCVTSLFASVGGGRESKLCAYAHVWLNVVGVLLFIPLIGFLTQIAPLLAYEPDVQLAHISLVFNVVSSLIVLPFATKFGEFILRVHGGSKTY</sequence>
<keyword evidence="3 6" id="KW-0812">Transmembrane</keyword>
<feature type="transmembrane region" description="Helical" evidence="6">
    <location>
        <begin position="274"/>
        <end position="293"/>
    </location>
</feature>
<dbReference type="PANTHER" id="PTHR10010">
    <property type="entry name" value="SOLUTE CARRIER FAMILY 34 SODIUM PHOSPHATE , MEMBER 2-RELATED"/>
    <property type="match status" value="1"/>
</dbReference>
<name>A0ABW6KGC4_9BACI</name>
<evidence type="ECO:0000256" key="5">
    <source>
        <dbReference type="ARBA" id="ARBA00023136"/>
    </source>
</evidence>
<comment type="subcellular location">
    <subcellularLocation>
        <location evidence="1">Cell membrane</location>
        <topology evidence="1">Multi-pass membrane protein</topology>
    </subcellularLocation>
</comment>
<feature type="transmembrane region" description="Helical" evidence="6">
    <location>
        <begin position="47"/>
        <end position="72"/>
    </location>
</feature>
<dbReference type="Proteomes" id="UP001601059">
    <property type="component" value="Unassembled WGS sequence"/>
</dbReference>
<keyword evidence="8" id="KW-1185">Reference proteome</keyword>
<feature type="transmembrane region" description="Helical" evidence="6">
    <location>
        <begin position="130"/>
        <end position="150"/>
    </location>
</feature>
<evidence type="ECO:0000313" key="7">
    <source>
        <dbReference type="EMBL" id="MFE8703216.1"/>
    </source>
</evidence>
<organism evidence="7 8">
    <name type="scientific">Cytobacillus spartinae</name>
    <dbReference type="NCBI Taxonomy" id="3299023"/>
    <lineage>
        <taxon>Bacteria</taxon>
        <taxon>Bacillati</taxon>
        <taxon>Bacillota</taxon>
        <taxon>Bacilli</taxon>
        <taxon>Bacillales</taxon>
        <taxon>Bacillaceae</taxon>
        <taxon>Cytobacillus</taxon>
    </lineage>
</organism>
<evidence type="ECO:0000256" key="6">
    <source>
        <dbReference type="SAM" id="Phobius"/>
    </source>
</evidence>
<gene>
    <name evidence="7" type="ORF">ACFYKX_21795</name>
</gene>
<keyword evidence="4 6" id="KW-1133">Transmembrane helix</keyword>
<evidence type="ECO:0000256" key="3">
    <source>
        <dbReference type="ARBA" id="ARBA00022692"/>
    </source>
</evidence>
<dbReference type="NCBIfam" id="TIGR00704">
    <property type="entry name" value="NaPi_cotrn_rel"/>
    <property type="match status" value="1"/>
</dbReference>
<evidence type="ECO:0000256" key="1">
    <source>
        <dbReference type="ARBA" id="ARBA00004651"/>
    </source>
</evidence>
<dbReference type="InterPro" id="IPR004633">
    <property type="entry name" value="NaPi_cotrn-rel/YqeW-like"/>
</dbReference>
<feature type="transmembrane region" description="Helical" evidence="6">
    <location>
        <begin position="205"/>
        <end position="230"/>
    </location>
</feature>
<feature type="transmembrane region" description="Helical" evidence="6">
    <location>
        <begin position="242"/>
        <end position="268"/>
    </location>
</feature>
<accession>A0ABW6KGC4</accession>
<feature type="transmembrane region" description="Helical" evidence="6">
    <location>
        <begin position="107"/>
        <end position="124"/>
    </location>
</feature>
<proteinExistence type="predicted"/>